<dbReference type="PANTHER" id="PTHR31630:SF10">
    <property type="entry name" value="PHYTANOYL-COA DIOXYGENASE"/>
    <property type="match status" value="1"/>
</dbReference>
<dbReference type="EMBL" id="JAOPGA020000701">
    <property type="protein sequence ID" value="KAL0480904.1"/>
    <property type="molecule type" value="Genomic_DNA"/>
</dbReference>
<comment type="caution">
    <text evidence="1">The sequence shown here is derived from an EMBL/GenBank/DDBJ whole genome shotgun (WGS) entry which is preliminary data.</text>
</comment>
<dbReference type="PANTHER" id="PTHR31630">
    <property type="entry name" value="PHYTANOYL-COA DIOXYGENASE-RELATED-RELATED"/>
    <property type="match status" value="1"/>
</dbReference>
<gene>
    <name evidence="1" type="ORF">AKO1_004090</name>
</gene>
<dbReference type="SUPFAM" id="SSF51197">
    <property type="entry name" value="Clavaminate synthase-like"/>
    <property type="match status" value="1"/>
</dbReference>
<evidence type="ECO:0000313" key="1">
    <source>
        <dbReference type="EMBL" id="KAL0480904.1"/>
    </source>
</evidence>
<accession>A0AAW2YV21</accession>
<dbReference type="Proteomes" id="UP001431209">
    <property type="component" value="Unassembled WGS sequence"/>
</dbReference>
<protein>
    <submittedName>
        <fullName evidence="1">Piwi</fullName>
    </submittedName>
</protein>
<dbReference type="Gene3D" id="2.60.120.620">
    <property type="entry name" value="q2cbj1_9rhob like domain"/>
    <property type="match status" value="1"/>
</dbReference>
<dbReference type="AlphaFoldDB" id="A0AAW2YV21"/>
<evidence type="ECO:0000313" key="2">
    <source>
        <dbReference type="Proteomes" id="UP001431209"/>
    </source>
</evidence>
<organism evidence="1 2">
    <name type="scientific">Acrasis kona</name>
    <dbReference type="NCBI Taxonomy" id="1008807"/>
    <lineage>
        <taxon>Eukaryota</taxon>
        <taxon>Discoba</taxon>
        <taxon>Heterolobosea</taxon>
        <taxon>Tetramitia</taxon>
        <taxon>Eutetramitia</taxon>
        <taxon>Acrasidae</taxon>
        <taxon>Acrasis</taxon>
    </lineage>
</organism>
<sequence>MILTQEQFQEYKEKLDEDGYVVVKGLVSPTKAQEYESRFWDYIESLSESKLIDRNDPTTWNDENWPNNIHGIFKNFKIGHAQFVWDARDEDGIVGLYQQLWNTEDLLVSFDGACMIRPSVWNHKTNNWAHTDQAPLIELSEYNAKPKMVRDFPCVQGLLNLRPCGPNDGGLVVYKGSHKHHQHYFIKKGIDQKINKPWKDSKNHWHLIDQEVEDNRKFLSKFEKIKVCCDPGDFIIWHSRTVHYAEAIDKTLNTDPLAHRMCIYICMLPSKYATASDLHKKREALSELQTTSHWPCIKIKTNKNDRPNITKGFVVPEVLPVLTDRMKRLAGVEPSFQFTDNYVQKKYSSKSK</sequence>
<reference evidence="1 2" key="1">
    <citation type="submission" date="2024-03" db="EMBL/GenBank/DDBJ databases">
        <title>The Acrasis kona genome and developmental transcriptomes reveal deep origins of eukaryotic multicellular pathways.</title>
        <authorList>
            <person name="Sheikh S."/>
            <person name="Fu C.-J."/>
            <person name="Brown M.W."/>
            <person name="Baldauf S.L."/>
        </authorList>
    </citation>
    <scope>NUCLEOTIDE SEQUENCE [LARGE SCALE GENOMIC DNA]</scope>
    <source>
        <strain evidence="1 2">ATCC MYA-3509</strain>
    </source>
</reference>
<dbReference type="InterPro" id="IPR008775">
    <property type="entry name" value="Phytyl_CoA_dOase-like"/>
</dbReference>
<dbReference type="Pfam" id="PF05721">
    <property type="entry name" value="PhyH"/>
    <property type="match status" value="1"/>
</dbReference>
<name>A0AAW2YV21_9EUKA</name>
<keyword evidence="2" id="KW-1185">Reference proteome</keyword>
<proteinExistence type="predicted"/>